<proteinExistence type="predicted"/>
<accession>A0A0V0HEU8</accession>
<sequence>MGDLFSREDCFTAPISPLSSQRETGIAFSESPQETLEDSATKSTGQGCSDPSDVKTGPTCRPHRCSTLGRNNPPPPFRPKVFFHSAVILITPVKFSSAIALSASGFPRTCSLGMAASTRHFLHFVPLHRKSATCSDTPRG</sequence>
<dbReference type="AlphaFoldDB" id="A0A0V0HEU8"/>
<dbReference type="EMBL" id="GEDG01021288">
    <property type="protein sequence ID" value="JAP18432.1"/>
    <property type="molecule type" value="Transcribed_RNA"/>
</dbReference>
<protein>
    <submittedName>
        <fullName evidence="2">Putative ovule protein</fullName>
    </submittedName>
</protein>
<organism evidence="2">
    <name type="scientific">Solanum chacoense</name>
    <name type="common">Chaco potato</name>
    <dbReference type="NCBI Taxonomy" id="4108"/>
    <lineage>
        <taxon>Eukaryota</taxon>
        <taxon>Viridiplantae</taxon>
        <taxon>Streptophyta</taxon>
        <taxon>Embryophyta</taxon>
        <taxon>Tracheophyta</taxon>
        <taxon>Spermatophyta</taxon>
        <taxon>Magnoliopsida</taxon>
        <taxon>eudicotyledons</taxon>
        <taxon>Gunneridae</taxon>
        <taxon>Pentapetalae</taxon>
        <taxon>asterids</taxon>
        <taxon>lamiids</taxon>
        <taxon>Solanales</taxon>
        <taxon>Solanaceae</taxon>
        <taxon>Solanoideae</taxon>
        <taxon>Solaneae</taxon>
        <taxon>Solanum</taxon>
    </lineage>
</organism>
<evidence type="ECO:0000313" key="2">
    <source>
        <dbReference type="EMBL" id="JAP18432.1"/>
    </source>
</evidence>
<feature type="region of interest" description="Disordered" evidence="1">
    <location>
        <begin position="15"/>
        <end position="74"/>
    </location>
</feature>
<reference evidence="2" key="1">
    <citation type="submission" date="2015-12" db="EMBL/GenBank/DDBJ databases">
        <title>Gene expression during late stages of embryo sac development: a critical building block for successful pollen-pistil interactions.</title>
        <authorList>
            <person name="Liu Y."/>
            <person name="Joly V."/>
            <person name="Sabar M."/>
            <person name="Matton D.P."/>
        </authorList>
    </citation>
    <scope>NUCLEOTIDE SEQUENCE</scope>
</reference>
<name>A0A0V0HEU8_SOLCH</name>
<evidence type="ECO:0000256" key="1">
    <source>
        <dbReference type="SAM" id="MobiDB-lite"/>
    </source>
</evidence>